<dbReference type="PROSITE" id="PS51747">
    <property type="entry name" value="CYT_DCMP_DEAMINASES_2"/>
    <property type="match status" value="1"/>
</dbReference>
<dbReference type="AlphaFoldDB" id="A0A507B4B8"/>
<evidence type="ECO:0000313" key="2">
    <source>
        <dbReference type="EMBL" id="TPX14587.1"/>
    </source>
</evidence>
<dbReference type="Gene3D" id="3.40.140.10">
    <property type="entry name" value="Cytidine Deaminase, domain 2"/>
    <property type="match status" value="1"/>
</dbReference>
<dbReference type="GO" id="GO:0008835">
    <property type="term" value="F:diaminohydroxyphosphoribosylaminopyrimidine deaminase activity"/>
    <property type="evidence" value="ECO:0007669"/>
    <property type="project" value="TreeGrafter"/>
</dbReference>
<feature type="domain" description="CMP/dCMP-type deaminase" evidence="1">
    <location>
        <begin position="13"/>
        <end position="145"/>
    </location>
</feature>
<gene>
    <name evidence="2" type="ORF">E0L32_005279</name>
</gene>
<keyword evidence="3" id="KW-1185">Reference proteome</keyword>
<comment type="caution">
    <text evidence="2">The sequence shown here is derived from an EMBL/GenBank/DDBJ whole genome shotgun (WGS) entry which is preliminary data.</text>
</comment>
<reference evidence="2 3" key="1">
    <citation type="submission" date="2019-06" db="EMBL/GenBank/DDBJ databases">
        <title>Draft genome sequence of the filamentous fungus Phialemoniopsis curvata isolated from diesel fuel.</title>
        <authorList>
            <person name="Varaljay V.A."/>
            <person name="Lyon W.J."/>
            <person name="Crouch A.L."/>
            <person name="Drake C.E."/>
            <person name="Hollomon J.M."/>
            <person name="Nadeau L.J."/>
            <person name="Nunn H.S."/>
            <person name="Stevenson B.S."/>
            <person name="Bojanowski C.L."/>
            <person name="Crookes-Goodson W.J."/>
        </authorList>
    </citation>
    <scope>NUCLEOTIDE SEQUENCE [LARGE SCALE GENOMIC DNA]</scope>
    <source>
        <strain evidence="2 3">D216</strain>
    </source>
</reference>
<dbReference type="Pfam" id="PF18785">
    <property type="entry name" value="Inv-AAD"/>
    <property type="match status" value="1"/>
</dbReference>
<dbReference type="RefSeq" id="XP_030996298.1">
    <property type="nucleotide sequence ID" value="XM_031139783.1"/>
</dbReference>
<dbReference type="PANTHER" id="PTHR11079:SF162">
    <property type="entry name" value="RIBOFLAVIN BIOSYNTHESIS PROTEIN PYRD, CHLOROPLASTIC"/>
    <property type="match status" value="1"/>
</dbReference>
<evidence type="ECO:0000259" key="1">
    <source>
        <dbReference type="PROSITE" id="PS51747"/>
    </source>
</evidence>
<dbReference type="STRING" id="1093900.A0A507B4B8"/>
<dbReference type="InterPro" id="IPR016193">
    <property type="entry name" value="Cytidine_deaminase-like"/>
</dbReference>
<dbReference type="OrthoDB" id="252265at2759"/>
<dbReference type="EMBL" id="SKBQ01000027">
    <property type="protein sequence ID" value="TPX14587.1"/>
    <property type="molecule type" value="Genomic_DNA"/>
</dbReference>
<dbReference type="GeneID" id="41972726"/>
<dbReference type="SUPFAM" id="SSF53927">
    <property type="entry name" value="Cytidine deaminase-like"/>
    <property type="match status" value="1"/>
</dbReference>
<protein>
    <recommendedName>
        <fullName evidence="1">CMP/dCMP-type deaminase domain-containing protein</fullName>
    </recommendedName>
</protein>
<dbReference type="Proteomes" id="UP000319257">
    <property type="component" value="Unassembled WGS sequence"/>
</dbReference>
<sequence length="186" mass="20818">MGSRDQLPTFPVGNHERFMEYALEQAQKSPPGDNKFCVGAVLVDADKGQVLSTGYSLEYPRDYNGDPGTTHAEQCCFIKIADANKLTEQEIYKVLPRNTVLYTTMEPCNERLSKNMTCATRIIRLKGAVNTVYVGIREPGTFIKNNDGQKRLEAHGIKVEYPVEHMKDRITEISLAGHPPSSQELL</sequence>
<dbReference type="PANTHER" id="PTHR11079">
    <property type="entry name" value="CYTOSINE DEAMINASE FAMILY MEMBER"/>
    <property type="match status" value="1"/>
</dbReference>
<name>A0A507B4B8_9PEZI</name>
<proteinExistence type="predicted"/>
<dbReference type="InterPro" id="IPR002125">
    <property type="entry name" value="CMP_dCMP_dom"/>
</dbReference>
<evidence type="ECO:0000313" key="3">
    <source>
        <dbReference type="Proteomes" id="UP000319257"/>
    </source>
</evidence>
<accession>A0A507B4B8</accession>
<dbReference type="InParanoid" id="A0A507B4B8"/>
<organism evidence="2 3">
    <name type="scientific">Thyridium curvatum</name>
    <dbReference type="NCBI Taxonomy" id="1093900"/>
    <lineage>
        <taxon>Eukaryota</taxon>
        <taxon>Fungi</taxon>
        <taxon>Dikarya</taxon>
        <taxon>Ascomycota</taxon>
        <taxon>Pezizomycotina</taxon>
        <taxon>Sordariomycetes</taxon>
        <taxon>Sordariomycetidae</taxon>
        <taxon>Thyridiales</taxon>
        <taxon>Thyridiaceae</taxon>
        <taxon>Thyridium</taxon>
    </lineage>
</organism>
<dbReference type="GO" id="GO:0006139">
    <property type="term" value="P:nucleobase-containing compound metabolic process"/>
    <property type="evidence" value="ECO:0007669"/>
    <property type="project" value="UniProtKB-ARBA"/>
</dbReference>